<keyword evidence="2" id="KW-0560">Oxidoreductase</keyword>
<dbReference type="RefSeq" id="WP_002644177.1">
    <property type="nucleotide sequence ID" value="NZ_CP042910.1"/>
</dbReference>
<gene>
    <name evidence="2" type="ORF">DIT97_29995</name>
</gene>
<accession>A0A3D3RDX6</accession>
<dbReference type="GO" id="GO:0004497">
    <property type="term" value="F:monooxygenase activity"/>
    <property type="evidence" value="ECO:0007669"/>
    <property type="project" value="UniProtKB-KW"/>
</dbReference>
<reference evidence="2 3" key="1">
    <citation type="journal article" date="2018" name="Nat. Biotechnol.">
        <title>A standardized bacterial taxonomy based on genome phylogeny substantially revises the tree of life.</title>
        <authorList>
            <person name="Parks D.H."/>
            <person name="Chuvochina M."/>
            <person name="Waite D.W."/>
            <person name="Rinke C."/>
            <person name="Skarshewski A."/>
            <person name="Chaumeil P.A."/>
            <person name="Hugenholtz P."/>
        </authorList>
    </citation>
    <scope>NUCLEOTIDE SEQUENCE [LARGE SCALE GENOMIC DNA]</scope>
    <source>
        <strain evidence="2">UBA9375</strain>
    </source>
</reference>
<dbReference type="Gene3D" id="3.30.70.100">
    <property type="match status" value="1"/>
</dbReference>
<dbReference type="PROSITE" id="PS51725">
    <property type="entry name" value="ABM"/>
    <property type="match status" value="1"/>
</dbReference>
<feature type="domain" description="ABM" evidence="1">
    <location>
        <begin position="9"/>
        <end position="95"/>
    </location>
</feature>
<sequence>MNLPRKTPCYAVIFTSTLSDSQEGYDAMSDRMLELAAQQPGYLGIESFRSPDGKGVTISYWEDLNAITAWKQNPEHQSAQELGKIQWYQNYSIEIARIESGYSFDRP</sequence>
<dbReference type="AlphaFoldDB" id="A0A3D3RDX6"/>
<protein>
    <submittedName>
        <fullName evidence="2">Antibiotic biosynthesis monooxygenase</fullName>
    </submittedName>
</protein>
<name>A0A3D3RDX6_9PLAN</name>
<dbReference type="InterPro" id="IPR052936">
    <property type="entry name" value="Jasmonate_Hydroxylase-like"/>
</dbReference>
<dbReference type="Proteomes" id="UP000263642">
    <property type="component" value="Unassembled WGS sequence"/>
</dbReference>
<organism evidence="2 3">
    <name type="scientific">Gimesia maris</name>
    <dbReference type="NCBI Taxonomy" id="122"/>
    <lineage>
        <taxon>Bacteria</taxon>
        <taxon>Pseudomonadati</taxon>
        <taxon>Planctomycetota</taxon>
        <taxon>Planctomycetia</taxon>
        <taxon>Planctomycetales</taxon>
        <taxon>Planctomycetaceae</taxon>
        <taxon>Gimesia</taxon>
    </lineage>
</organism>
<dbReference type="InterPro" id="IPR011008">
    <property type="entry name" value="Dimeric_a/b-barrel"/>
</dbReference>
<comment type="caution">
    <text evidence="2">The sequence shown here is derived from an EMBL/GenBank/DDBJ whole genome shotgun (WGS) entry which is preliminary data.</text>
</comment>
<dbReference type="SUPFAM" id="SSF54909">
    <property type="entry name" value="Dimeric alpha+beta barrel"/>
    <property type="match status" value="1"/>
</dbReference>
<proteinExistence type="predicted"/>
<dbReference type="InterPro" id="IPR007138">
    <property type="entry name" value="ABM_dom"/>
</dbReference>
<dbReference type="PANTHER" id="PTHR37811:SF2">
    <property type="entry name" value="ABM DOMAIN-CONTAINING PROTEIN"/>
    <property type="match status" value="1"/>
</dbReference>
<dbReference type="Pfam" id="PF03992">
    <property type="entry name" value="ABM"/>
    <property type="match status" value="1"/>
</dbReference>
<dbReference type="PANTHER" id="PTHR37811">
    <property type="entry name" value="BLL5343 PROTEIN"/>
    <property type="match status" value="1"/>
</dbReference>
<keyword evidence="2" id="KW-0503">Monooxygenase</keyword>
<dbReference type="EMBL" id="DQAY01000187">
    <property type="protein sequence ID" value="HCO27034.1"/>
    <property type="molecule type" value="Genomic_DNA"/>
</dbReference>
<dbReference type="GeneID" id="98645528"/>
<evidence type="ECO:0000259" key="1">
    <source>
        <dbReference type="PROSITE" id="PS51725"/>
    </source>
</evidence>
<evidence type="ECO:0000313" key="3">
    <source>
        <dbReference type="Proteomes" id="UP000263642"/>
    </source>
</evidence>
<evidence type="ECO:0000313" key="2">
    <source>
        <dbReference type="EMBL" id="HCO27034.1"/>
    </source>
</evidence>